<dbReference type="Proteomes" id="UP000280834">
    <property type="component" value="Unassembled WGS sequence"/>
</dbReference>
<dbReference type="AlphaFoldDB" id="A0A0R3R8N9"/>
<reference evidence="3" key="1">
    <citation type="submission" date="2017-02" db="UniProtKB">
        <authorList>
            <consortium name="WormBaseParasite"/>
        </authorList>
    </citation>
    <scope>IDENTIFICATION</scope>
</reference>
<evidence type="ECO:0000313" key="3">
    <source>
        <dbReference type="WBParaSite" id="BTMF_0001639501-mRNA-1"/>
    </source>
</evidence>
<sequence length="43" mass="5071">MNAGLNQVSLLEFLERMPDRKPAESKNFWLNDNVCKFETRVKT</sequence>
<reference evidence="1 2" key="2">
    <citation type="submission" date="2018-11" db="EMBL/GenBank/DDBJ databases">
        <authorList>
            <consortium name="Pathogen Informatics"/>
        </authorList>
    </citation>
    <scope>NUCLEOTIDE SEQUENCE [LARGE SCALE GENOMIC DNA]</scope>
</reference>
<keyword evidence="2" id="KW-1185">Reference proteome</keyword>
<evidence type="ECO:0000313" key="2">
    <source>
        <dbReference type="Proteomes" id="UP000280834"/>
    </source>
</evidence>
<dbReference type="WBParaSite" id="BTMF_0001639501-mRNA-1">
    <property type="protein sequence ID" value="BTMF_0001639501-mRNA-1"/>
    <property type="gene ID" value="BTMF_0001639501"/>
</dbReference>
<name>A0A0R3R8N9_9BILA</name>
<organism evidence="3">
    <name type="scientific">Brugia timori</name>
    <dbReference type="NCBI Taxonomy" id="42155"/>
    <lineage>
        <taxon>Eukaryota</taxon>
        <taxon>Metazoa</taxon>
        <taxon>Ecdysozoa</taxon>
        <taxon>Nematoda</taxon>
        <taxon>Chromadorea</taxon>
        <taxon>Rhabditida</taxon>
        <taxon>Spirurina</taxon>
        <taxon>Spiruromorpha</taxon>
        <taxon>Filarioidea</taxon>
        <taxon>Onchocercidae</taxon>
        <taxon>Brugia</taxon>
    </lineage>
</organism>
<accession>A0A0R3R8N9</accession>
<protein>
    <submittedName>
        <fullName evidence="3">DNA-binding protein</fullName>
    </submittedName>
</protein>
<dbReference type="EMBL" id="UZAG01021119">
    <property type="protein sequence ID" value="VDO49194.1"/>
    <property type="molecule type" value="Genomic_DNA"/>
</dbReference>
<proteinExistence type="predicted"/>
<evidence type="ECO:0000313" key="1">
    <source>
        <dbReference type="EMBL" id="VDO49194.1"/>
    </source>
</evidence>
<gene>
    <name evidence="1" type="ORF">BTMF_LOCUS14375</name>
</gene>